<dbReference type="PANTHER" id="PTHR21540:SF0">
    <property type="entry name" value="PHD FAMILY PROTEIN"/>
    <property type="match status" value="1"/>
</dbReference>
<proteinExistence type="predicted"/>
<evidence type="ECO:0000313" key="2">
    <source>
        <dbReference type="EMBL" id="CAF4135501.1"/>
    </source>
</evidence>
<name>A0A819X2D7_9BILA</name>
<dbReference type="InterPro" id="IPR013517">
    <property type="entry name" value="FG-GAP"/>
</dbReference>
<dbReference type="Gene3D" id="2.130.10.130">
    <property type="entry name" value="Integrin alpha, N-terminal"/>
    <property type="match status" value="1"/>
</dbReference>
<gene>
    <name evidence="2" type="ORF">OTI717_LOCUS35478</name>
</gene>
<dbReference type="Pfam" id="PF13517">
    <property type="entry name" value="FG-GAP_3"/>
    <property type="match status" value="1"/>
</dbReference>
<dbReference type="InterPro" id="IPR028994">
    <property type="entry name" value="Integrin_alpha_N"/>
</dbReference>
<dbReference type="InterPro" id="IPR039903">
    <property type="entry name" value="Zswim2"/>
</dbReference>
<dbReference type="Proteomes" id="UP000663823">
    <property type="component" value="Unassembled WGS sequence"/>
</dbReference>
<organism evidence="2 3">
    <name type="scientific">Rotaria sordida</name>
    <dbReference type="NCBI Taxonomy" id="392033"/>
    <lineage>
        <taxon>Eukaryota</taxon>
        <taxon>Metazoa</taxon>
        <taxon>Spiralia</taxon>
        <taxon>Gnathifera</taxon>
        <taxon>Rotifera</taxon>
        <taxon>Eurotatoria</taxon>
        <taxon>Bdelloidea</taxon>
        <taxon>Philodinida</taxon>
        <taxon>Philodinidae</taxon>
        <taxon>Rotaria</taxon>
    </lineage>
</organism>
<sequence length="154" mass="16889">MTTYSTRNGSQPLAIALGDINNDTLLDIVVANSGTDTIGIFLGYHNGSFVALTTYSTEKDLYPVSVAISDFNSDQWLDIDVANFGTNKVGPDHANGYLCKHIIFVLHRVLKVDRHSPLLYQKALLTIELNEIFAKANAQRSGAFNNSDVLAEQK</sequence>
<comment type="caution">
    <text evidence="2">The sequence shown here is derived from an EMBL/GenBank/DDBJ whole genome shotgun (WGS) entry which is preliminary data.</text>
</comment>
<dbReference type="PANTHER" id="PTHR21540">
    <property type="entry name" value="RING FINGER AND SWIM DOMAIN-CONTAINING PROTEIN 2"/>
    <property type="match status" value="1"/>
</dbReference>
<dbReference type="SUPFAM" id="SSF69318">
    <property type="entry name" value="Integrin alpha N-terminal domain"/>
    <property type="match status" value="1"/>
</dbReference>
<evidence type="ECO:0000256" key="1">
    <source>
        <dbReference type="ARBA" id="ARBA00022729"/>
    </source>
</evidence>
<dbReference type="GO" id="GO:0061630">
    <property type="term" value="F:ubiquitin protein ligase activity"/>
    <property type="evidence" value="ECO:0007669"/>
    <property type="project" value="InterPro"/>
</dbReference>
<dbReference type="EMBL" id="CAJOAX010013791">
    <property type="protein sequence ID" value="CAF4135501.1"/>
    <property type="molecule type" value="Genomic_DNA"/>
</dbReference>
<protein>
    <submittedName>
        <fullName evidence="2">Uncharacterized protein</fullName>
    </submittedName>
</protein>
<feature type="non-terminal residue" evidence="2">
    <location>
        <position position="1"/>
    </location>
</feature>
<keyword evidence="1" id="KW-0732">Signal</keyword>
<accession>A0A819X2D7</accession>
<dbReference type="AlphaFoldDB" id="A0A819X2D7"/>
<reference evidence="2" key="1">
    <citation type="submission" date="2021-02" db="EMBL/GenBank/DDBJ databases">
        <authorList>
            <person name="Nowell W R."/>
        </authorList>
    </citation>
    <scope>NUCLEOTIDE SEQUENCE</scope>
</reference>
<evidence type="ECO:0000313" key="3">
    <source>
        <dbReference type="Proteomes" id="UP000663823"/>
    </source>
</evidence>